<sequence length="249" mass="28770">KIIASAQYGSSNRLPIYTGKDSHAIVPTTQTLYFYSYLLELDSNLTFFESNLYSTIKALNSIATSIHRILRNIEIEKYEARLRKSGVADSPNLFNDNIIRLIEANKINIPNYLYATIDKTLFEATLKTTKKDKFSIDEKTLSNIIDGILYLQDNNIFLKLLSKDNIQQANKNTNLAILLAIHENLFFISIDKEKETMLLKDKDTIIQLLKHNATRTQIFCYNLEHIDDRVIKGYVNEALKYYPQFKEAQ</sequence>
<gene>
    <name evidence="1" type="ORF">CQA53_11645</name>
</gene>
<organism evidence="1 2">
    <name type="scientific">Helicobacter didelphidarum</name>
    <dbReference type="NCBI Taxonomy" id="2040648"/>
    <lineage>
        <taxon>Bacteria</taxon>
        <taxon>Pseudomonadati</taxon>
        <taxon>Campylobacterota</taxon>
        <taxon>Epsilonproteobacteria</taxon>
        <taxon>Campylobacterales</taxon>
        <taxon>Helicobacteraceae</taxon>
        <taxon>Helicobacter</taxon>
    </lineage>
</organism>
<reference evidence="1 2" key="1">
    <citation type="submission" date="2018-04" db="EMBL/GenBank/DDBJ databases">
        <title>Novel Campyloabacter and Helicobacter Species and Strains.</title>
        <authorList>
            <person name="Mannion A.J."/>
            <person name="Shen Z."/>
            <person name="Fox J.G."/>
        </authorList>
    </citation>
    <scope>NUCLEOTIDE SEQUENCE [LARGE SCALE GENOMIC DNA]</scope>
    <source>
        <strain evidence="1 2">MIT 17-337</strain>
    </source>
</reference>
<proteinExistence type="predicted"/>
<comment type="caution">
    <text evidence="1">The sequence shown here is derived from an EMBL/GenBank/DDBJ whole genome shotgun (WGS) entry which is preliminary data.</text>
</comment>
<feature type="non-terminal residue" evidence="1">
    <location>
        <position position="1"/>
    </location>
</feature>
<dbReference type="AlphaFoldDB" id="A0A3D8I1Q6"/>
<dbReference type="EMBL" id="NXLQ01000154">
    <property type="protein sequence ID" value="RDU59070.1"/>
    <property type="molecule type" value="Genomic_DNA"/>
</dbReference>
<protein>
    <submittedName>
        <fullName evidence="1">Uncharacterized protein</fullName>
    </submittedName>
</protein>
<evidence type="ECO:0000313" key="1">
    <source>
        <dbReference type="EMBL" id="RDU59070.1"/>
    </source>
</evidence>
<evidence type="ECO:0000313" key="2">
    <source>
        <dbReference type="Proteomes" id="UP000256379"/>
    </source>
</evidence>
<accession>A0A3D8I1Q6</accession>
<keyword evidence="2" id="KW-1185">Reference proteome</keyword>
<name>A0A3D8I1Q6_9HELI</name>
<dbReference type="Proteomes" id="UP000256379">
    <property type="component" value="Unassembled WGS sequence"/>
</dbReference>